<feature type="transmembrane region" description="Helical" evidence="6">
    <location>
        <begin position="154"/>
        <end position="175"/>
    </location>
</feature>
<dbReference type="OrthoDB" id="3026777at2759"/>
<accession>A0A4P9WAK7</accession>
<dbReference type="InterPro" id="IPR036259">
    <property type="entry name" value="MFS_trans_sf"/>
</dbReference>
<name>A0A4P9WAK7_9FUNG</name>
<feature type="transmembrane region" description="Helical" evidence="6">
    <location>
        <begin position="16"/>
        <end position="40"/>
    </location>
</feature>
<feature type="transmembrane region" description="Helical" evidence="6">
    <location>
        <begin position="214"/>
        <end position="234"/>
    </location>
</feature>
<comment type="subcellular location">
    <subcellularLocation>
        <location evidence="1">Membrane</location>
        <topology evidence="1">Multi-pass membrane protein</topology>
    </subcellularLocation>
</comment>
<dbReference type="PANTHER" id="PTHR23507:SF1">
    <property type="entry name" value="FI18259P1-RELATED"/>
    <property type="match status" value="1"/>
</dbReference>
<feature type="transmembrane region" description="Helical" evidence="6">
    <location>
        <begin position="278"/>
        <end position="300"/>
    </location>
</feature>
<keyword evidence="2 6" id="KW-0812">Transmembrane</keyword>
<evidence type="ECO:0000313" key="8">
    <source>
        <dbReference type="Proteomes" id="UP000269721"/>
    </source>
</evidence>
<dbReference type="Gene3D" id="1.20.1250.20">
    <property type="entry name" value="MFS general substrate transporter like domains"/>
    <property type="match status" value="1"/>
</dbReference>
<feature type="transmembrane region" description="Helical" evidence="6">
    <location>
        <begin position="240"/>
        <end position="266"/>
    </location>
</feature>
<dbReference type="Proteomes" id="UP000269721">
    <property type="component" value="Unassembled WGS sequence"/>
</dbReference>
<evidence type="ECO:0000256" key="2">
    <source>
        <dbReference type="ARBA" id="ARBA00022692"/>
    </source>
</evidence>
<evidence type="ECO:0000256" key="6">
    <source>
        <dbReference type="SAM" id="Phobius"/>
    </source>
</evidence>
<dbReference type="EMBL" id="KZ996883">
    <property type="protein sequence ID" value="RKO88188.1"/>
    <property type="molecule type" value="Genomic_DNA"/>
</dbReference>
<keyword evidence="4 6" id="KW-0472">Membrane</keyword>
<sequence length="596" mass="64112">MTTAVADTTTKDNRTFWLSLIIGVGRAGMMAGFTIGGLLTKKQDYSNIDLSVYVPTYRFVLTGLISGLVMYGLVVPETLTEHMRKGSGPGGDGAAWWSLAGIKSFLAGARRKYRTVPWGLMTAYMIVCALFYTRNSLDFLWCFKFWQWGTAENSMYSTVYSLSVIVCLSIVNPLIQAQVKAHVVRCSARVEHAADQERDAERENGWVHEKTSTLVMAIAIGLAGMSVVITMLLGQTIRWLLFYLIPLDTFIYVAKIAGNVILAAAVPADNLGSVSSGIALLSTLSSLSLTQAAATLYGATVETLPFATYYLYAALVAIALTIVLVHNHALGRAPASGNSDIYLTVSCSRDTPYGFCVMIVLGSGEAVGRGKSVWEWSGEGRDEGDEQGKFSSTDGGATVRRGGDESASHLTLGGGVIDSLAALAISGLQLLGVTGKWAIDVEYLAGREKNTNTLRKGEHRNGRTRGGEEGGCRCGRTRTDWGRRGGSLAKPHGVIRKDVVFVRGANPFVGCGFRAPASVPKLRMQGAMELGAARHVGQVPGFARWNDQFTGLLGVLALPVDLEGFVLLSLKSTRLMGTMWKRPLKRPPICESKVGD</sequence>
<dbReference type="AlphaFoldDB" id="A0A4P9WAK7"/>
<keyword evidence="3 6" id="KW-1133">Transmembrane helix</keyword>
<proteinExistence type="predicted"/>
<gene>
    <name evidence="7" type="ORF">BDK51DRAFT_39262</name>
</gene>
<dbReference type="SUPFAM" id="SSF103473">
    <property type="entry name" value="MFS general substrate transporter"/>
    <property type="match status" value="1"/>
</dbReference>
<feature type="transmembrane region" description="Helical" evidence="6">
    <location>
        <begin position="52"/>
        <end position="74"/>
    </location>
</feature>
<protein>
    <submittedName>
        <fullName evidence="7">Uncharacterized protein</fullName>
    </submittedName>
</protein>
<reference evidence="8" key="1">
    <citation type="journal article" date="2018" name="Nat. Microbiol.">
        <title>Leveraging single-cell genomics to expand the fungal tree of life.</title>
        <authorList>
            <person name="Ahrendt S.R."/>
            <person name="Quandt C.A."/>
            <person name="Ciobanu D."/>
            <person name="Clum A."/>
            <person name="Salamov A."/>
            <person name="Andreopoulos B."/>
            <person name="Cheng J.F."/>
            <person name="Woyke T."/>
            <person name="Pelin A."/>
            <person name="Henrissat B."/>
            <person name="Reynolds N.K."/>
            <person name="Benny G.L."/>
            <person name="Smith M.E."/>
            <person name="James T.Y."/>
            <person name="Grigoriev I.V."/>
        </authorList>
    </citation>
    <scope>NUCLEOTIDE SEQUENCE [LARGE SCALE GENOMIC DNA]</scope>
</reference>
<evidence type="ECO:0000256" key="1">
    <source>
        <dbReference type="ARBA" id="ARBA00004141"/>
    </source>
</evidence>
<dbReference type="PANTHER" id="PTHR23507">
    <property type="entry name" value="ZGC:174356"/>
    <property type="match status" value="1"/>
</dbReference>
<keyword evidence="8" id="KW-1185">Reference proteome</keyword>
<feature type="transmembrane region" description="Helical" evidence="6">
    <location>
        <begin position="306"/>
        <end position="325"/>
    </location>
</feature>
<organism evidence="7 8">
    <name type="scientific">Blyttiomyces helicus</name>
    <dbReference type="NCBI Taxonomy" id="388810"/>
    <lineage>
        <taxon>Eukaryota</taxon>
        <taxon>Fungi</taxon>
        <taxon>Fungi incertae sedis</taxon>
        <taxon>Chytridiomycota</taxon>
        <taxon>Chytridiomycota incertae sedis</taxon>
        <taxon>Chytridiomycetes</taxon>
        <taxon>Chytridiomycetes incertae sedis</taxon>
        <taxon>Blyttiomyces</taxon>
    </lineage>
</organism>
<evidence type="ECO:0000256" key="4">
    <source>
        <dbReference type="ARBA" id="ARBA00023136"/>
    </source>
</evidence>
<dbReference type="GO" id="GO:0016020">
    <property type="term" value="C:membrane"/>
    <property type="evidence" value="ECO:0007669"/>
    <property type="project" value="UniProtKB-SubCell"/>
</dbReference>
<feature type="transmembrane region" description="Helical" evidence="6">
    <location>
        <begin position="116"/>
        <end position="134"/>
    </location>
</feature>
<dbReference type="GO" id="GO:0022857">
    <property type="term" value="F:transmembrane transporter activity"/>
    <property type="evidence" value="ECO:0007669"/>
    <property type="project" value="TreeGrafter"/>
</dbReference>
<evidence type="ECO:0000313" key="7">
    <source>
        <dbReference type="EMBL" id="RKO88188.1"/>
    </source>
</evidence>
<evidence type="ECO:0000256" key="3">
    <source>
        <dbReference type="ARBA" id="ARBA00022989"/>
    </source>
</evidence>
<evidence type="ECO:0000256" key="5">
    <source>
        <dbReference type="SAM" id="MobiDB-lite"/>
    </source>
</evidence>
<feature type="region of interest" description="Disordered" evidence="5">
    <location>
        <begin position="377"/>
        <end position="405"/>
    </location>
</feature>